<proteinExistence type="predicted"/>
<evidence type="ECO:0000313" key="2">
    <source>
        <dbReference type="Proteomes" id="UP001172386"/>
    </source>
</evidence>
<comment type="caution">
    <text evidence="1">The sequence shown here is derived from an EMBL/GenBank/DDBJ whole genome shotgun (WGS) entry which is preliminary data.</text>
</comment>
<gene>
    <name evidence="1" type="ORF">H2198_004129</name>
</gene>
<name>A0ACC3A9Q2_9EURO</name>
<sequence length="203" mass="23033">MDTRIQSPLAQAGVTCFTELQFLLIRLRKQLVCTKWRIILGGKLPRDEYSEMITRCKETYTASSMVGYVSASFILVVEASKVNNKGVEKWLSDFQKLLSTLDMASDEVASALVMLSNHMASALPFASYPKLLETCKLAKKLEELNHGMLQVEHILEPGYAAFVTMMMIGRGITRALGRQIEIVKELVAYLIFRVLWTSKRRHR</sequence>
<accession>A0ACC3A9Q2</accession>
<protein>
    <submittedName>
        <fullName evidence="1">Uncharacterized protein</fullName>
    </submittedName>
</protein>
<organism evidence="1 2">
    <name type="scientific">Neophaeococcomyces mojaviensis</name>
    <dbReference type="NCBI Taxonomy" id="3383035"/>
    <lineage>
        <taxon>Eukaryota</taxon>
        <taxon>Fungi</taxon>
        <taxon>Dikarya</taxon>
        <taxon>Ascomycota</taxon>
        <taxon>Pezizomycotina</taxon>
        <taxon>Eurotiomycetes</taxon>
        <taxon>Chaetothyriomycetidae</taxon>
        <taxon>Chaetothyriales</taxon>
        <taxon>Chaetothyriales incertae sedis</taxon>
        <taxon>Neophaeococcomyces</taxon>
    </lineage>
</organism>
<dbReference type="Proteomes" id="UP001172386">
    <property type="component" value="Unassembled WGS sequence"/>
</dbReference>
<dbReference type="EMBL" id="JAPDRQ010000060">
    <property type="protein sequence ID" value="KAJ9657714.1"/>
    <property type="molecule type" value="Genomic_DNA"/>
</dbReference>
<reference evidence="1" key="1">
    <citation type="submission" date="2022-10" db="EMBL/GenBank/DDBJ databases">
        <title>Culturing micro-colonial fungi from biological soil crusts in the Mojave desert and describing Neophaeococcomyces mojavensis, and introducing the new genera and species Taxawa tesnikishii.</title>
        <authorList>
            <person name="Kurbessoian T."/>
            <person name="Stajich J.E."/>
        </authorList>
    </citation>
    <scope>NUCLEOTIDE SEQUENCE</scope>
    <source>
        <strain evidence="1">JES_112</strain>
    </source>
</reference>
<keyword evidence="2" id="KW-1185">Reference proteome</keyword>
<evidence type="ECO:0000313" key="1">
    <source>
        <dbReference type="EMBL" id="KAJ9657714.1"/>
    </source>
</evidence>